<accession>A0A834NYP0</accession>
<dbReference type="AlphaFoldDB" id="A0A834NYP0"/>
<dbReference type="EMBL" id="JACSDY010000008">
    <property type="protein sequence ID" value="KAF7421701.1"/>
    <property type="molecule type" value="Genomic_DNA"/>
</dbReference>
<sequence>MNGNLNSVILAHPVEIFTSRSNRTVLSRDSEIVSTVICSTGVVDREKQIVVVDVVIVVVVVVGVVSSSDTVIINSQDNIILQIFSVHDIKPQSTIIS</sequence>
<protein>
    <submittedName>
        <fullName evidence="1">Uncharacterized protein</fullName>
    </submittedName>
</protein>
<evidence type="ECO:0000313" key="2">
    <source>
        <dbReference type="Proteomes" id="UP000600918"/>
    </source>
</evidence>
<reference evidence="1" key="1">
    <citation type="journal article" date="2020" name="G3 (Bethesda)">
        <title>High-Quality Assemblies for Three Invasive Social Wasps from the &lt;i&gt;Vespula&lt;/i&gt; Genus.</title>
        <authorList>
            <person name="Harrop T.W.R."/>
            <person name="Guhlin J."/>
            <person name="McLaughlin G.M."/>
            <person name="Permina E."/>
            <person name="Stockwell P."/>
            <person name="Gilligan J."/>
            <person name="Le Lec M.F."/>
            <person name="Gruber M.A.M."/>
            <person name="Quinn O."/>
            <person name="Lovegrove M."/>
            <person name="Duncan E.J."/>
            <person name="Remnant E.J."/>
            <person name="Van Eeckhoven J."/>
            <person name="Graham B."/>
            <person name="Knapp R.A."/>
            <person name="Langford K.W."/>
            <person name="Kronenberg Z."/>
            <person name="Press M.O."/>
            <person name="Eacker S.M."/>
            <person name="Wilson-Rankin E.E."/>
            <person name="Purcell J."/>
            <person name="Lester P.J."/>
            <person name="Dearden P.K."/>
        </authorList>
    </citation>
    <scope>NUCLEOTIDE SEQUENCE</scope>
    <source>
        <strain evidence="1">Volc-1</strain>
    </source>
</reference>
<keyword evidence="2" id="KW-1185">Reference proteome</keyword>
<dbReference type="Proteomes" id="UP000600918">
    <property type="component" value="Unassembled WGS sequence"/>
</dbReference>
<comment type="caution">
    <text evidence="1">The sequence shown here is derived from an EMBL/GenBank/DDBJ whole genome shotgun (WGS) entry which is preliminary data.</text>
</comment>
<name>A0A834NYP0_VESPE</name>
<proteinExistence type="predicted"/>
<organism evidence="1 2">
    <name type="scientific">Vespula pensylvanica</name>
    <name type="common">Western yellow jacket</name>
    <name type="synonym">Wasp</name>
    <dbReference type="NCBI Taxonomy" id="30213"/>
    <lineage>
        <taxon>Eukaryota</taxon>
        <taxon>Metazoa</taxon>
        <taxon>Ecdysozoa</taxon>
        <taxon>Arthropoda</taxon>
        <taxon>Hexapoda</taxon>
        <taxon>Insecta</taxon>
        <taxon>Pterygota</taxon>
        <taxon>Neoptera</taxon>
        <taxon>Endopterygota</taxon>
        <taxon>Hymenoptera</taxon>
        <taxon>Apocrita</taxon>
        <taxon>Aculeata</taxon>
        <taxon>Vespoidea</taxon>
        <taxon>Vespidae</taxon>
        <taxon>Vespinae</taxon>
        <taxon>Vespula</taxon>
    </lineage>
</organism>
<gene>
    <name evidence="1" type="ORF">H0235_009537</name>
</gene>
<evidence type="ECO:0000313" key="1">
    <source>
        <dbReference type="EMBL" id="KAF7421701.1"/>
    </source>
</evidence>